<reference evidence="1" key="1">
    <citation type="submission" date="2021-01" db="EMBL/GenBank/DDBJ databases">
        <title>Whole genome shotgun sequence of Verrucosispora sediminis NBRC 107745.</title>
        <authorList>
            <person name="Komaki H."/>
            <person name="Tamura T."/>
        </authorList>
    </citation>
    <scope>NUCLEOTIDE SEQUENCE</scope>
    <source>
        <strain evidence="1">NBRC 107745</strain>
    </source>
</reference>
<protein>
    <submittedName>
        <fullName evidence="1">Uncharacterized protein</fullName>
    </submittedName>
</protein>
<organism evidence="1 2">
    <name type="scientific">Micromonospora sediminimaris</name>
    <dbReference type="NCBI Taxonomy" id="547162"/>
    <lineage>
        <taxon>Bacteria</taxon>
        <taxon>Bacillati</taxon>
        <taxon>Actinomycetota</taxon>
        <taxon>Actinomycetes</taxon>
        <taxon>Micromonosporales</taxon>
        <taxon>Micromonosporaceae</taxon>
        <taxon>Micromonospora</taxon>
    </lineage>
</organism>
<proteinExistence type="predicted"/>
<keyword evidence="2" id="KW-1185">Reference proteome</keyword>
<comment type="caution">
    <text evidence="1">The sequence shown here is derived from an EMBL/GenBank/DDBJ whole genome shotgun (WGS) entry which is preliminary data.</text>
</comment>
<name>A0A9W5UUH0_9ACTN</name>
<dbReference type="InterPro" id="IPR011009">
    <property type="entry name" value="Kinase-like_dom_sf"/>
</dbReference>
<sequence length="344" mass="38094">MMLGSTGVEATEFTGTDLCAVRDLVAGGQIVLLRDEVPADRQTDQWPQYIVESVGECAAVPLSALTGAGGPRYPLVIGPRENIRYLCSYVDRMPPPPFPYEARPVVTDYREFRDLWVAEPGRFTPDTDGYAIGHTLALLHSRNVLHGDAHRGNWLFDHEGRALVADPKPVFLRCPPSPEQCATDIRPLLPALDPNGWMSFRLSYRRTWPEEGRVIDLIQLTDRTGWAAAFRNREYQRAAELMGRQLTDECTPIVRVMLLANRAIAHSRTGRHDDAWRDIADAARLAQERSPHVASGLAIAVAVVSADQGDRAAALNALSMVTGQPEQLLTRLEPSDAQLPIMNM</sequence>
<dbReference type="AlphaFoldDB" id="A0A9W5UUH0"/>
<dbReference type="EMBL" id="BOPD01000022">
    <property type="protein sequence ID" value="GIJ34603.1"/>
    <property type="molecule type" value="Genomic_DNA"/>
</dbReference>
<dbReference type="Proteomes" id="UP000607311">
    <property type="component" value="Unassembled WGS sequence"/>
</dbReference>
<evidence type="ECO:0000313" key="1">
    <source>
        <dbReference type="EMBL" id="GIJ34603.1"/>
    </source>
</evidence>
<evidence type="ECO:0000313" key="2">
    <source>
        <dbReference type="Proteomes" id="UP000607311"/>
    </source>
</evidence>
<dbReference type="RefSeq" id="WP_093408870.1">
    <property type="nucleotide sequence ID" value="NZ_BOPD01000022.1"/>
</dbReference>
<dbReference type="SUPFAM" id="SSF56112">
    <property type="entry name" value="Protein kinase-like (PK-like)"/>
    <property type="match status" value="1"/>
</dbReference>
<gene>
    <name evidence="1" type="ORF">Vse01_37510</name>
</gene>
<dbReference type="OrthoDB" id="127785at2"/>
<accession>A0A9W5UUH0</accession>